<gene>
    <name evidence="2" type="ORF">EFL26_11295</name>
</gene>
<dbReference type="Pfam" id="PF13641">
    <property type="entry name" value="Glyco_tranf_2_3"/>
    <property type="match status" value="1"/>
</dbReference>
<evidence type="ECO:0000256" key="1">
    <source>
        <dbReference type="SAM" id="Phobius"/>
    </source>
</evidence>
<feature type="transmembrane region" description="Helical" evidence="1">
    <location>
        <begin position="432"/>
        <end position="459"/>
    </location>
</feature>
<feature type="transmembrane region" description="Helical" evidence="1">
    <location>
        <begin position="729"/>
        <end position="749"/>
    </location>
</feature>
<dbReference type="SUPFAM" id="SSF53448">
    <property type="entry name" value="Nucleotide-diphospho-sugar transferases"/>
    <property type="match status" value="1"/>
</dbReference>
<organism evidence="2 3">
    <name type="scientific">Nocardioides pocheonensis</name>
    <dbReference type="NCBI Taxonomy" id="661485"/>
    <lineage>
        <taxon>Bacteria</taxon>
        <taxon>Bacillati</taxon>
        <taxon>Actinomycetota</taxon>
        <taxon>Actinomycetes</taxon>
        <taxon>Propionibacteriales</taxon>
        <taxon>Nocardioidaceae</taxon>
        <taxon>Nocardioides</taxon>
    </lineage>
</organism>
<feature type="transmembrane region" description="Helical" evidence="1">
    <location>
        <begin position="656"/>
        <end position="673"/>
    </location>
</feature>
<feature type="transmembrane region" description="Helical" evidence="1">
    <location>
        <begin position="543"/>
        <end position="565"/>
    </location>
</feature>
<protein>
    <submittedName>
        <fullName evidence="2">Glycosyltransferase family 2 protein</fullName>
    </submittedName>
</protein>
<dbReference type="EMBL" id="RJSF01000040">
    <property type="protein sequence ID" value="RNM13585.1"/>
    <property type="molecule type" value="Genomic_DNA"/>
</dbReference>
<dbReference type="PANTHER" id="PTHR43685">
    <property type="entry name" value="GLYCOSYLTRANSFERASE"/>
    <property type="match status" value="1"/>
</dbReference>
<dbReference type="InterPro" id="IPR050834">
    <property type="entry name" value="Glycosyltransf_2"/>
</dbReference>
<dbReference type="GO" id="GO:0016740">
    <property type="term" value="F:transferase activity"/>
    <property type="evidence" value="ECO:0007669"/>
    <property type="project" value="UniProtKB-KW"/>
</dbReference>
<keyword evidence="1" id="KW-0472">Membrane</keyword>
<feature type="transmembrane region" description="Helical" evidence="1">
    <location>
        <begin position="896"/>
        <end position="917"/>
    </location>
</feature>
<evidence type="ECO:0000313" key="3">
    <source>
        <dbReference type="Proteomes" id="UP000279994"/>
    </source>
</evidence>
<keyword evidence="1" id="KW-0812">Transmembrane</keyword>
<comment type="caution">
    <text evidence="2">The sequence shown here is derived from an EMBL/GenBank/DDBJ whole genome shotgun (WGS) entry which is preliminary data.</text>
</comment>
<dbReference type="OrthoDB" id="3734530at2"/>
<sequence length="924" mass="97201">MKVTALLVSHNGGRWLPAVLAGLERSTRLPDEIIRVDTGSTDDSVALLEQTFGPGVLRLDDRTTYAAAVRAGLEHAPAAEPDEWVWLLHDDANPAPDALAALAAVAEAAPREVAVLGPKIREWPSLKRLLEVGVTLTGTGRRETGLERGEYDQGQHDESHRVLAVNTAGMLVRRDVLESVGLDDYLPVLGTDLDFGWRVARAGGTTMVVPEAVVFHVEASRRGRRDSRLVHHPGRQDREGAQYTLLVNSPAWTIPFRSARMVIGALLRALGLLLVRAPREAVDEIVALLSVFGHPGRAFKARRARAGAAVVPHADVRPLLAPFWLPYRHGLDYVSDVGVAIADSVREEAERRRPPGREDEGIAFRVLRSPTFWSLVASLVLAVVAGRALLSGGPLQGGALLPAPDGVGHWWRVWAASHQSLGTGSAAPGPAYLLPLAVVGTLFLGHAGLVVDLLFVLAVPLALLGALRFFRRVTTGRWAPLWGAAAYGLLPVVSGAVAQGRIGTVAGAAILPWLATAALGLAASGPDAAVRRWRAAWRTALAAGLLVSFVPPAAPVIVLLVLFAAVTGAARGRARELVVVVAMPILLVLPWAVATLSAPGAWLVEAGRAGAIATDPGVWDLLLGRGGGPGDAPAWLTAGLPLAGLVALVRPDTRARVLRVWVVILAAAIVIAAESRVPVSLPGVPVEFRPWPGFLLLLMQAGFVLAAVIAADGAVKVASEASFGWRQPVAAVATVAALAAPVAGAVWWVGHGDDGPVAREEPRDVPTYMQELASGKDTSGVLVVTGGLRQGIDYRVLRSGVQQLGDDGVLALTTPSRSFTELVARLLSSARSDDGQLLASYGVRYVYAPAPVAGPVIGALDSANGFGGASAPGRGSRAWVVQGRTTLSSLDHDRAFLRPVLVLVDLLALASCLVLAAPERRRRR</sequence>
<feature type="transmembrane region" description="Helical" evidence="1">
    <location>
        <begin position="577"/>
        <end position="598"/>
    </location>
</feature>
<name>A0A3N0GMA0_9ACTN</name>
<dbReference type="PANTHER" id="PTHR43685:SF3">
    <property type="entry name" value="SLR2126 PROTEIN"/>
    <property type="match status" value="1"/>
</dbReference>
<keyword evidence="3" id="KW-1185">Reference proteome</keyword>
<dbReference type="AlphaFoldDB" id="A0A3N0GMA0"/>
<accession>A0A3N0GMA0</accession>
<proteinExistence type="predicted"/>
<feature type="transmembrane region" description="Helical" evidence="1">
    <location>
        <begin position="693"/>
        <end position="717"/>
    </location>
</feature>
<feature type="transmembrane region" description="Helical" evidence="1">
    <location>
        <begin position="479"/>
        <end position="498"/>
    </location>
</feature>
<dbReference type="InterPro" id="IPR029044">
    <property type="entry name" value="Nucleotide-diphossugar_trans"/>
</dbReference>
<evidence type="ECO:0000313" key="2">
    <source>
        <dbReference type="EMBL" id="RNM13585.1"/>
    </source>
</evidence>
<keyword evidence="2" id="KW-0808">Transferase</keyword>
<feature type="transmembrane region" description="Helical" evidence="1">
    <location>
        <begin position="505"/>
        <end position="523"/>
    </location>
</feature>
<dbReference type="Gene3D" id="3.90.550.10">
    <property type="entry name" value="Spore Coat Polysaccharide Biosynthesis Protein SpsA, Chain A"/>
    <property type="match status" value="1"/>
</dbReference>
<keyword evidence="1" id="KW-1133">Transmembrane helix</keyword>
<reference evidence="2 3" key="1">
    <citation type="submission" date="2018-11" db="EMBL/GenBank/DDBJ databases">
        <authorList>
            <person name="Li F."/>
        </authorList>
    </citation>
    <scope>NUCLEOTIDE SEQUENCE [LARGE SCALE GENOMIC DNA]</scope>
    <source>
        <strain evidence="2 3">Gsoil 818</strain>
    </source>
</reference>
<dbReference type="Proteomes" id="UP000279994">
    <property type="component" value="Unassembled WGS sequence"/>
</dbReference>
<dbReference type="RefSeq" id="WP_123222992.1">
    <property type="nucleotide sequence ID" value="NZ_RJSF01000040.1"/>
</dbReference>